<sequence length="412" mass="39976">MAAAVVPAASSVLLAQAAATGAQPGASAVQTSVGTVQSVSAGTLSLNSDKGGSVSYTLPANVRVLQLAPGSTDLKTAQPASVTDIAEGDRALVSGRAGDNGTATALRVVLMKSGAIAQNNASRQQDWQRRGSGGIVEAVDPAAHTLTVTSGTHKETITTTPSTVFRRYAPGSVKFEEASLSKIDDIHPGDQVRVRGDKSSDGSTIAADEIVSGAFRNVAGLITRVDSGANTVTLNDLATKKPVTIAITGESDLRSLPAEMAARFAARARGGAAGQGGTDAAAGSAGARQGAGGVSAAANSGEGAPGGAARGAGGSGGPAGVAGRPAGGRSGDLSQVITRLPKATLADLKTGEAVMVVASGASGPAGNLTAITLLSGVEPLLAASPQGGANSFSISPWSLGGGEGGGEGAGPQ</sequence>
<comment type="caution">
    <text evidence="4">The sequence shown here is derived from an EMBL/GenBank/DDBJ whole genome shotgun (WGS) entry which is preliminary data.</text>
</comment>
<keyword evidence="5" id="KW-1185">Reference proteome</keyword>
<dbReference type="InterPro" id="IPR043724">
    <property type="entry name" value="DUF5666"/>
</dbReference>
<feature type="chain" id="PRO_5046402952" evidence="2">
    <location>
        <begin position="18"/>
        <end position="412"/>
    </location>
</feature>
<protein>
    <submittedName>
        <fullName evidence="4">DUF5666 domain-containing protein</fullName>
    </submittedName>
</protein>
<dbReference type="RefSeq" id="WP_344686744.1">
    <property type="nucleotide sequence ID" value="NZ_BAABBH010000001.1"/>
</dbReference>
<organism evidence="4 5">
    <name type="scientific">Terriglobus aquaticus</name>
    <dbReference type="NCBI Taxonomy" id="940139"/>
    <lineage>
        <taxon>Bacteria</taxon>
        <taxon>Pseudomonadati</taxon>
        <taxon>Acidobacteriota</taxon>
        <taxon>Terriglobia</taxon>
        <taxon>Terriglobales</taxon>
        <taxon>Acidobacteriaceae</taxon>
        <taxon>Terriglobus</taxon>
    </lineage>
</organism>
<feature type="domain" description="DUF5666" evidence="3">
    <location>
        <begin position="134"/>
        <end position="210"/>
    </location>
</feature>
<feature type="region of interest" description="Disordered" evidence="1">
    <location>
        <begin position="272"/>
        <end position="332"/>
    </location>
</feature>
<evidence type="ECO:0000256" key="2">
    <source>
        <dbReference type="SAM" id="SignalP"/>
    </source>
</evidence>
<proteinExistence type="predicted"/>
<evidence type="ECO:0000256" key="1">
    <source>
        <dbReference type="SAM" id="MobiDB-lite"/>
    </source>
</evidence>
<feature type="signal peptide" evidence="2">
    <location>
        <begin position="1"/>
        <end position="17"/>
    </location>
</feature>
<dbReference type="Pfam" id="PF18914">
    <property type="entry name" value="DUF5666"/>
    <property type="match status" value="1"/>
</dbReference>
<dbReference type="EMBL" id="JBJYXY010000001">
    <property type="protein sequence ID" value="MFN2976805.1"/>
    <property type="molecule type" value="Genomic_DNA"/>
</dbReference>
<dbReference type="Proteomes" id="UP001634747">
    <property type="component" value="Unassembled WGS sequence"/>
</dbReference>
<evidence type="ECO:0000313" key="4">
    <source>
        <dbReference type="EMBL" id="MFN2976805.1"/>
    </source>
</evidence>
<feature type="compositionally biased region" description="Gly residues" evidence="1">
    <location>
        <begin position="303"/>
        <end position="330"/>
    </location>
</feature>
<reference evidence="4 5" key="1">
    <citation type="submission" date="2024-12" db="EMBL/GenBank/DDBJ databases">
        <authorList>
            <person name="Lee Y."/>
        </authorList>
    </citation>
    <scope>NUCLEOTIDE SEQUENCE [LARGE SCALE GENOMIC DNA]</scope>
    <source>
        <strain evidence="4 5">03SUJ4</strain>
    </source>
</reference>
<evidence type="ECO:0000259" key="3">
    <source>
        <dbReference type="Pfam" id="PF18914"/>
    </source>
</evidence>
<gene>
    <name evidence="4" type="ORF">ACK2TP_13630</name>
</gene>
<accession>A0ABW9KLY2</accession>
<evidence type="ECO:0000313" key="5">
    <source>
        <dbReference type="Proteomes" id="UP001634747"/>
    </source>
</evidence>
<name>A0ABW9KLY2_9BACT</name>
<feature type="compositionally biased region" description="Low complexity" evidence="1">
    <location>
        <begin position="278"/>
        <end position="302"/>
    </location>
</feature>
<keyword evidence="2" id="KW-0732">Signal</keyword>